<reference evidence="1 2" key="1">
    <citation type="submission" date="2017-09" db="EMBL/GenBank/DDBJ databases">
        <title>Large-scale bioinformatics analysis of Bacillus genomes uncovers conserved roles of natural products in bacterial physiology.</title>
        <authorList>
            <consortium name="Agbiome Team Llc"/>
            <person name="Bleich R.M."/>
            <person name="Kirk G.J."/>
            <person name="Santa Maria K.C."/>
            <person name="Allen S.E."/>
            <person name="Farag S."/>
            <person name="Shank E.A."/>
            <person name="Bowers A."/>
        </authorList>
    </citation>
    <scope>NUCLEOTIDE SEQUENCE [LARGE SCALE GENOMIC DNA]</scope>
    <source>
        <strain evidence="1 2">AFS007900</strain>
    </source>
</reference>
<dbReference type="Proteomes" id="UP000220502">
    <property type="component" value="Unassembled WGS sequence"/>
</dbReference>
<dbReference type="Pfam" id="PF10117">
    <property type="entry name" value="McrBC"/>
    <property type="match status" value="1"/>
</dbReference>
<dbReference type="PANTHER" id="PTHR38733">
    <property type="entry name" value="PROTEIN MCRC"/>
    <property type="match status" value="1"/>
</dbReference>
<dbReference type="EMBL" id="NTXF01000052">
    <property type="protein sequence ID" value="PEX44015.1"/>
    <property type="molecule type" value="Genomic_DNA"/>
</dbReference>
<gene>
    <name evidence="1" type="ORF">CN461_28005</name>
</gene>
<organism evidence="1 2">
    <name type="scientific">Bacillus thuringiensis</name>
    <dbReference type="NCBI Taxonomy" id="1428"/>
    <lineage>
        <taxon>Bacteria</taxon>
        <taxon>Bacillati</taxon>
        <taxon>Bacillota</taxon>
        <taxon>Bacilli</taxon>
        <taxon>Bacillales</taxon>
        <taxon>Bacillaceae</taxon>
        <taxon>Bacillus</taxon>
        <taxon>Bacillus cereus group</taxon>
    </lineage>
</organism>
<evidence type="ECO:0000313" key="2">
    <source>
        <dbReference type="Proteomes" id="UP000220502"/>
    </source>
</evidence>
<dbReference type="PANTHER" id="PTHR38733:SF1">
    <property type="entry name" value="TYPE IV METHYL-DIRECTED RESTRICTION ENZYME ECOKMCRBC"/>
    <property type="match status" value="1"/>
</dbReference>
<comment type="caution">
    <text evidence="1">The sequence shown here is derived from an EMBL/GenBank/DDBJ whole genome shotgun (WGS) entry which is preliminary data.</text>
</comment>
<evidence type="ECO:0000313" key="1">
    <source>
        <dbReference type="EMBL" id="PEX44015.1"/>
    </source>
</evidence>
<accession>A0ABD6SJ36</accession>
<sequence length="423" mass="49522">MKNIVLTECHDVIGINENVGDNKTITPSQADELAKFIETQKLKSEYISWGNKSIKFINYVGFIQCSTFSIEILPKVALHNDFNQMRKVLIGMLNDCGYLNVKTSNLSQLQSIDGSLLEIFGRIYASHLFKELTKGIMMEYQQVENNLMMLKGSLIVRKHIKENLSRNKKYMAYCEYEERTINHEINQVFVAANQLLLKNIKDIETQKLLKQINHMLDGIQLRTFSKKQLTRINLDRINKRFETPLLLAKQFLMNVTASFSVKNNNSFSFLFEMNDLFEKYITALVKQVTKHAVYEQHKEYKLLVNEDNGKDIFQLKPDIVVDEGNTQIIIDTKWKTLTNGNRSGVKREDLFQMYAYLTRYDRAKTAILLYPKQLESEIDNHEYVQSWYLHANKDKRLRVYCVSLEGKDKTFKELLNILQIHRL</sequence>
<proteinExistence type="predicted"/>
<name>A0ABD6SJ36_BACTU</name>
<protein>
    <recommendedName>
        <fullName evidence="3">5-methylcytosine-specific restriction enzyme subunit McrC</fullName>
    </recommendedName>
</protein>
<dbReference type="InterPro" id="IPR019292">
    <property type="entry name" value="McrC"/>
</dbReference>
<dbReference type="AlphaFoldDB" id="A0ABD6SJ36"/>
<evidence type="ECO:0008006" key="3">
    <source>
        <dbReference type="Google" id="ProtNLM"/>
    </source>
</evidence>
<dbReference type="RefSeq" id="WP_098403018.1">
    <property type="nucleotide sequence ID" value="NZ_NTXF01000052.1"/>
</dbReference>